<feature type="compositionally biased region" description="Basic and acidic residues" evidence="1">
    <location>
        <begin position="1"/>
        <end position="24"/>
    </location>
</feature>
<reference evidence="2 3" key="1">
    <citation type="submission" date="2014-04" db="EMBL/GenBank/DDBJ databases">
        <authorList>
            <consortium name="DOE Joint Genome Institute"/>
            <person name="Kuo A."/>
            <person name="Kohler A."/>
            <person name="Nagy L.G."/>
            <person name="Floudas D."/>
            <person name="Copeland A."/>
            <person name="Barry K.W."/>
            <person name="Cichocki N."/>
            <person name="Veneault-Fourrey C."/>
            <person name="LaButti K."/>
            <person name="Lindquist E.A."/>
            <person name="Lipzen A."/>
            <person name="Lundell T."/>
            <person name="Morin E."/>
            <person name="Murat C."/>
            <person name="Sun H."/>
            <person name="Tunlid A."/>
            <person name="Henrissat B."/>
            <person name="Grigoriev I.V."/>
            <person name="Hibbett D.S."/>
            <person name="Martin F."/>
            <person name="Nordberg H.P."/>
            <person name="Cantor M.N."/>
            <person name="Hua S.X."/>
        </authorList>
    </citation>
    <scope>NUCLEOTIDE SEQUENCE [LARGE SCALE GENOMIC DNA]</scope>
    <source>
        <strain evidence="2 3">LaAM-08-1</strain>
    </source>
</reference>
<evidence type="ECO:0000256" key="1">
    <source>
        <dbReference type="SAM" id="MobiDB-lite"/>
    </source>
</evidence>
<dbReference type="Proteomes" id="UP000054477">
    <property type="component" value="Unassembled WGS sequence"/>
</dbReference>
<dbReference type="EMBL" id="KN838642">
    <property type="protein sequence ID" value="KIJ99692.1"/>
    <property type="molecule type" value="Genomic_DNA"/>
</dbReference>
<proteinExistence type="predicted"/>
<dbReference type="AlphaFoldDB" id="A0A0C9XUS8"/>
<keyword evidence="3" id="KW-1185">Reference proteome</keyword>
<dbReference type="OrthoDB" id="3070904at2759"/>
<feature type="compositionally biased region" description="Basic and acidic residues" evidence="1">
    <location>
        <begin position="54"/>
        <end position="63"/>
    </location>
</feature>
<evidence type="ECO:0000313" key="2">
    <source>
        <dbReference type="EMBL" id="KIJ99692.1"/>
    </source>
</evidence>
<organism evidence="2 3">
    <name type="scientific">Laccaria amethystina LaAM-08-1</name>
    <dbReference type="NCBI Taxonomy" id="1095629"/>
    <lineage>
        <taxon>Eukaryota</taxon>
        <taxon>Fungi</taxon>
        <taxon>Dikarya</taxon>
        <taxon>Basidiomycota</taxon>
        <taxon>Agaricomycotina</taxon>
        <taxon>Agaricomycetes</taxon>
        <taxon>Agaricomycetidae</taxon>
        <taxon>Agaricales</taxon>
        <taxon>Agaricineae</taxon>
        <taxon>Hydnangiaceae</taxon>
        <taxon>Laccaria</taxon>
    </lineage>
</organism>
<reference evidence="3" key="2">
    <citation type="submission" date="2015-01" db="EMBL/GenBank/DDBJ databases">
        <title>Evolutionary Origins and Diversification of the Mycorrhizal Mutualists.</title>
        <authorList>
            <consortium name="DOE Joint Genome Institute"/>
            <consortium name="Mycorrhizal Genomics Consortium"/>
            <person name="Kohler A."/>
            <person name="Kuo A."/>
            <person name="Nagy L.G."/>
            <person name="Floudas D."/>
            <person name="Copeland A."/>
            <person name="Barry K.W."/>
            <person name="Cichocki N."/>
            <person name="Veneault-Fourrey C."/>
            <person name="LaButti K."/>
            <person name="Lindquist E.A."/>
            <person name="Lipzen A."/>
            <person name="Lundell T."/>
            <person name="Morin E."/>
            <person name="Murat C."/>
            <person name="Riley R."/>
            <person name="Ohm R."/>
            <person name="Sun H."/>
            <person name="Tunlid A."/>
            <person name="Henrissat B."/>
            <person name="Grigoriev I.V."/>
            <person name="Hibbett D.S."/>
            <person name="Martin F."/>
        </authorList>
    </citation>
    <scope>NUCLEOTIDE SEQUENCE [LARGE SCALE GENOMIC DNA]</scope>
    <source>
        <strain evidence="3">LaAM-08-1</strain>
    </source>
</reference>
<protein>
    <submittedName>
        <fullName evidence="2">Uncharacterized protein</fullName>
    </submittedName>
</protein>
<name>A0A0C9XUS8_9AGAR</name>
<evidence type="ECO:0000313" key="3">
    <source>
        <dbReference type="Proteomes" id="UP000054477"/>
    </source>
</evidence>
<accession>A0A0C9XUS8</accession>
<dbReference type="STRING" id="1095629.A0A0C9XUS8"/>
<gene>
    <name evidence="2" type="ORF">K443DRAFT_8251</name>
</gene>
<sequence>MRVDEAPTKRKTQETSKGKKRNNDDDGDASMHIDAAQGNNQEPLANDNDADADAPMRVDEAPTKRASKGKKRTTDTTIQPTSTLVDPTSTITAVADTTSNTHNPTTTITTDIPVPITAVETRGGAAGSTHPVSPNTAGPRAGDMIMKSPPPLSRIQLEGASRTHGGILRGRAVGNQPNLADMGTTTDTLIPFPSKIHLYVSDSSNPADWAPQLLSRQVLKHPVTTSLKVVLQYISERHSPVQKHNYRIYTFEEPNDWSPHGRYEVALRDEEDLTWLLIENEYILHLLMVTANSSSMPSSHFPSVASSRFPSVALSAASGSMPASVSASAHPSTVPDTPDEGAEVLYDKDILNNPL</sequence>
<feature type="region of interest" description="Disordered" evidence="1">
    <location>
        <begin position="1"/>
        <end position="83"/>
    </location>
</feature>
<feature type="non-terminal residue" evidence="2">
    <location>
        <position position="355"/>
    </location>
</feature>
<dbReference type="HOGENOM" id="CLU_784270_0_0_1"/>